<dbReference type="Proteomes" id="UP001229421">
    <property type="component" value="Unassembled WGS sequence"/>
</dbReference>
<dbReference type="InterPro" id="IPR036397">
    <property type="entry name" value="RNaseH_sf"/>
</dbReference>
<evidence type="ECO:0000256" key="3">
    <source>
        <dbReference type="ARBA" id="ARBA00022722"/>
    </source>
</evidence>
<evidence type="ECO:0000256" key="2">
    <source>
        <dbReference type="ARBA" id="ARBA00022695"/>
    </source>
</evidence>
<feature type="domain" description="Integrase catalytic" evidence="7">
    <location>
        <begin position="229"/>
        <end position="337"/>
    </location>
</feature>
<dbReference type="Gene3D" id="1.10.340.70">
    <property type="match status" value="1"/>
</dbReference>
<evidence type="ECO:0000256" key="1">
    <source>
        <dbReference type="ARBA" id="ARBA00022679"/>
    </source>
</evidence>
<evidence type="ECO:0000256" key="5">
    <source>
        <dbReference type="ARBA" id="ARBA00022801"/>
    </source>
</evidence>
<keyword evidence="5" id="KW-0378">Hydrolase</keyword>
<keyword evidence="4" id="KW-0255">Endonuclease</keyword>
<reference evidence="8" key="1">
    <citation type="journal article" date="2023" name="bioRxiv">
        <title>Improved chromosome-level genome assembly for marigold (Tagetes erecta).</title>
        <authorList>
            <person name="Jiang F."/>
            <person name="Yuan L."/>
            <person name="Wang S."/>
            <person name="Wang H."/>
            <person name="Xu D."/>
            <person name="Wang A."/>
            <person name="Fan W."/>
        </authorList>
    </citation>
    <scope>NUCLEOTIDE SEQUENCE</scope>
    <source>
        <strain evidence="8">WSJ</strain>
        <tissue evidence="8">Leaf</tissue>
    </source>
</reference>
<dbReference type="PANTHER" id="PTHR37984:SF5">
    <property type="entry name" value="PROTEIN NYNRIN-LIKE"/>
    <property type="match status" value="1"/>
</dbReference>
<dbReference type="SUPFAM" id="SSF53098">
    <property type="entry name" value="Ribonuclease H-like"/>
    <property type="match status" value="1"/>
</dbReference>
<dbReference type="SUPFAM" id="SSF56672">
    <property type="entry name" value="DNA/RNA polymerases"/>
    <property type="match status" value="1"/>
</dbReference>
<keyword evidence="6" id="KW-0695">RNA-directed DNA polymerase</keyword>
<evidence type="ECO:0000256" key="4">
    <source>
        <dbReference type="ARBA" id="ARBA00022759"/>
    </source>
</evidence>
<evidence type="ECO:0000259" key="7">
    <source>
        <dbReference type="PROSITE" id="PS50994"/>
    </source>
</evidence>
<dbReference type="Gene3D" id="3.30.420.10">
    <property type="entry name" value="Ribonuclease H-like superfamily/Ribonuclease H"/>
    <property type="match status" value="1"/>
</dbReference>
<dbReference type="InterPro" id="IPR050951">
    <property type="entry name" value="Retrovirus_Pol_polyprotein"/>
</dbReference>
<evidence type="ECO:0000313" key="9">
    <source>
        <dbReference type="Proteomes" id="UP001229421"/>
    </source>
</evidence>
<sequence length="427" mass="49541">MLKQEQLYAKFSKCEFWLKEVQFLGLCNALILTLLDGHEDLVVYCDASKQGLGCVHMQWGKVIAYALRQLKIHEKNYATHDLELGAVVFAFKIWRHYLYGTKCLVYTDHKSLQHIMNQKELNMRQMRCVELVNDYDCEIRYHPGKANVGADALSPVGTDFVRALILDEGHKSRHYIHPGADKMYMILRPHYWWPEIKKDIALYVSKCLTCSRVKAEHQRPSGLLEQPEISLYVKEIVCRHGVPLDIISDRDGRFMSRFWKGFQDAMGTKLNFSTAYHPQTDGQSERTIQTFEDLLRSCVIDFKGNADAHLPLIEFSYNNSYHTSIDMAPFEALYGSKCRSPLFWTEVSDSQIIGPEMIQETTDKIRKIRENLLAARNRQKYYVDKKRKLMEYEIGDMVFLKVSPWKGVPVLAKRKSSSLICWTVQSS</sequence>
<dbReference type="EMBL" id="JAUHHV010000008">
    <property type="protein sequence ID" value="KAK1415127.1"/>
    <property type="molecule type" value="Genomic_DNA"/>
</dbReference>
<dbReference type="InterPro" id="IPR041588">
    <property type="entry name" value="Integrase_H2C2"/>
</dbReference>
<dbReference type="GO" id="GO:0004519">
    <property type="term" value="F:endonuclease activity"/>
    <property type="evidence" value="ECO:0007669"/>
    <property type="project" value="UniProtKB-KW"/>
</dbReference>
<organism evidence="8 9">
    <name type="scientific">Tagetes erecta</name>
    <name type="common">African marigold</name>
    <dbReference type="NCBI Taxonomy" id="13708"/>
    <lineage>
        <taxon>Eukaryota</taxon>
        <taxon>Viridiplantae</taxon>
        <taxon>Streptophyta</taxon>
        <taxon>Embryophyta</taxon>
        <taxon>Tracheophyta</taxon>
        <taxon>Spermatophyta</taxon>
        <taxon>Magnoliopsida</taxon>
        <taxon>eudicotyledons</taxon>
        <taxon>Gunneridae</taxon>
        <taxon>Pentapetalae</taxon>
        <taxon>asterids</taxon>
        <taxon>campanulids</taxon>
        <taxon>Asterales</taxon>
        <taxon>Asteraceae</taxon>
        <taxon>Asteroideae</taxon>
        <taxon>Heliantheae alliance</taxon>
        <taxon>Tageteae</taxon>
        <taxon>Tagetes</taxon>
    </lineage>
</organism>
<dbReference type="InterPro" id="IPR001584">
    <property type="entry name" value="Integrase_cat-core"/>
</dbReference>
<dbReference type="PROSITE" id="PS50994">
    <property type="entry name" value="INTEGRASE"/>
    <property type="match status" value="1"/>
</dbReference>
<dbReference type="InterPro" id="IPR043502">
    <property type="entry name" value="DNA/RNA_pol_sf"/>
</dbReference>
<keyword evidence="3" id="KW-0540">Nuclease</keyword>
<keyword evidence="2" id="KW-0548">Nucleotidyltransferase</keyword>
<accession>A0AAD8NND7</accession>
<protein>
    <recommendedName>
        <fullName evidence="7">Integrase catalytic domain-containing protein</fullName>
    </recommendedName>
</protein>
<proteinExistence type="predicted"/>
<dbReference type="PANTHER" id="PTHR37984">
    <property type="entry name" value="PROTEIN CBG26694"/>
    <property type="match status" value="1"/>
</dbReference>
<evidence type="ECO:0000313" key="8">
    <source>
        <dbReference type="EMBL" id="KAK1415127.1"/>
    </source>
</evidence>
<dbReference type="GO" id="GO:0003676">
    <property type="term" value="F:nucleic acid binding"/>
    <property type="evidence" value="ECO:0007669"/>
    <property type="project" value="InterPro"/>
</dbReference>
<keyword evidence="1" id="KW-0808">Transferase</keyword>
<dbReference type="CDD" id="cd09274">
    <property type="entry name" value="RNase_HI_RT_Ty3"/>
    <property type="match status" value="1"/>
</dbReference>
<dbReference type="Pfam" id="PF17917">
    <property type="entry name" value="RT_RNaseH"/>
    <property type="match status" value="1"/>
</dbReference>
<dbReference type="AlphaFoldDB" id="A0AAD8NND7"/>
<evidence type="ECO:0000256" key="6">
    <source>
        <dbReference type="ARBA" id="ARBA00022918"/>
    </source>
</evidence>
<dbReference type="GO" id="GO:0003964">
    <property type="term" value="F:RNA-directed DNA polymerase activity"/>
    <property type="evidence" value="ECO:0007669"/>
    <property type="project" value="UniProtKB-KW"/>
</dbReference>
<dbReference type="GO" id="GO:0015074">
    <property type="term" value="P:DNA integration"/>
    <property type="evidence" value="ECO:0007669"/>
    <property type="project" value="InterPro"/>
</dbReference>
<gene>
    <name evidence="8" type="ORF">QVD17_30899</name>
</gene>
<dbReference type="GO" id="GO:0016787">
    <property type="term" value="F:hydrolase activity"/>
    <property type="evidence" value="ECO:0007669"/>
    <property type="project" value="UniProtKB-KW"/>
</dbReference>
<dbReference type="InterPro" id="IPR041373">
    <property type="entry name" value="RT_RNaseH"/>
</dbReference>
<comment type="caution">
    <text evidence="8">The sequence shown here is derived from an EMBL/GenBank/DDBJ whole genome shotgun (WGS) entry which is preliminary data.</text>
</comment>
<dbReference type="Pfam" id="PF17921">
    <property type="entry name" value="Integrase_H2C2"/>
    <property type="match status" value="1"/>
</dbReference>
<keyword evidence="9" id="KW-1185">Reference proteome</keyword>
<dbReference type="InterPro" id="IPR012337">
    <property type="entry name" value="RNaseH-like_sf"/>
</dbReference>
<name>A0AAD8NND7_TARER</name>